<dbReference type="PANTHER" id="PTHR43649">
    <property type="entry name" value="ARABINOSE-BINDING PROTEIN-RELATED"/>
    <property type="match status" value="1"/>
</dbReference>
<evidence type="ECO:0000256" key="3">
    <source>
        <dbReference type="ARBA" id="ARBA00022764"/>
    </source>
</evidence>
<dbReference type="PANTHER" id="PTHR43649:SF12">
    <property type="entry name" value="DIACETYLCHITOBIOSE BINDING PROTEIN DASA"/>
    <property type="match status" value="1"/>
</dbReference>
<sequence>MKKRETGMTRRGLLQSTAGVGVAAAAGVLGPFDFARAQGMDLAATSGEPIYFRGWNFRTDVVQANVERYNTNLNGKVDYATVTGDYPSIMEKSLIANADLDVLYANPSSAVRYYGGNWIMPVDDMPNAEEIKAGMYDNIREAWSYKGKLLGLSYFVSTRGTMCINTEKFQAAGFGEEDYPKDWPELYSMLYKLRDKGEKTPYLAHWFAEWFGISWGFVFEMMNRGGVMADPETHKPMMTVDGPAGQTLEDWKKIWKDGFVPEEVLSYNEAAYIDAFRSGRYIISPQQIYDLKTFNDPEQSAAVAGKIGFLPYQGQPWGLIDSAMYLMTSRDRPDAVTDDVKKFASWYGYKNEDGQIAVAERWMKENMLFSAYKEVMESDLAKETIQASISNPDDYEKLIEVYSHTPFPKGIWSVVWSEEFNAWLREKLFAFLQQDLSVESVITEANDEIARLNKKYKID</sequence>
<dbReference type="Proteomes" id="UP000199071">
    <property type="component" value="Unassembled WGS sequence"/>
</dbReference>
<proteinExistence type="inferred from homology"/>
<keyword evidence="4" id="KW-0813">Transport</keyword>
<evidence type="ECO:0000313" key="5">
    <source>
        <dbReference type="Proteomes" id="UP000199071"/>
    </source>
</evidence>
<comment type="similarity">
    <text evidence="2">Belongs to the bacterial solute-binding protein 1 family.</text>
</comment>
<dbReference type="GO" id="GO:0042597">
    <property type="term" value="C:periplasmic space"/>
    <property type="evidence" value="ECO:0007669"/>
    <property type="project" value="UniProtKB-SubCell"/>
</dbReference>
<dbReference type="InterPro" id="IPR006059">
    <property type="entry name" value="SBP"/>
</dbReference>
<evidence type="ECO:0000256" key="2">
    <source>
        <dbReference type="ARBA" id="ARBA00008520"/>
    </source>
</evidence>
<dbReference type="AlphaFoldDB" id="A0A1G6CAX1"/>
<dbReference type="STRING" id="665467.SAMN02982931_02268"/>
<evidence type="ECO:0000313" key="4">
    <source>
        <dbReference type="EMBL" id="SDB29984.1"/>
    </source>
</evidence>
<protein>
    <submittedName>
        <fullName evidence="4">Multiple sugar transport system substrate-binding protein</fullName>
    </submittedName>
</protein>
<reference evidence="4 5" key="1">
    <citation type="submission" date="2016-10" db="EMBL/GenBank/DDBJ databases">
        <authorList>
            <person name="de Groot N.N."/>
        </authorList>
    </citation>
    <scope>NUCLEOTIDE SEQUENCE [LARGE SCALE GENOMIC DNA]</scope>
    <source>
        <strain evidence="4 5">ATCC 35022</strain>
    </source>
</reference>
<organism evidence="4 5">
    <name type="scientific">Bauldia litoralis</name>
    <dbReference type="NCBI Taxonomy" id="665467"/>
    <lineage>
        <taxon>Bacteria</taxon>
        <taxon>Pseudomonadati</taxon>
        <taxon>Pseudomonadota</taxon>
        <taxon>Alphaproteobacteria</taxon>
        <taxon>Hyphomicrobiales</taxon>
        <taxon>Kaistiaceae</taxon>
        <taxon>Bauldia</taxon>
    </lineage>
</organism>
<dbReference type="RefSeq" id="WP_090876540.1">
    <property type="nucleotide sequence ID" value="NZ_FMXQ01000004.1"/>
</dbReference>
<keyword evidence="4" id="KW-0762">Sugar transport</keyword>
<accession>A0A1G6CAX1</accession>
<keyword evidence="5" id="KW-1185">Reference proteome</keyword>
<dbReference type="PROSITE" id="PS51318">
    <property type="entry name" value="TAT"/>
    <property type="match status" value="1"/>
</dbReference>
<dbReference type="InterPro" id="IPR050490">
    <property type="entry name" value="Bact_solute-bd_prot1"/>
</dbReference>
<dbReference type="OrthoDB" id="7374398at2"/>
<evidence type="ECO:0000256" key="1">
    <source>
        <dbReference type="ARBA" id="ARBA00004418"/>
    </source>
</evidence>
<keyword evidence="3" id="KW-0574">Periplasm</keyword>
<gene>
    <name evidence="4" type="ORF">SAMN02982931_02268</name>
</gene>
<dbReference type="InterPro" id="IPR006311">
    <property type="entry name" value="TAT_signal"/>
</dbReference>
<dbReference type="EMBL" id="FMXQ01000004">
    <property type="protein sequence ID" value="SDB29984.1"/>
    <property type="molecule type" value="Genomic_DNA"/>
</dbReference>
<dbReference type="SUPFAM" id="SSF53850">
    <property type="entry name" value="Periplasmic binding protein-like II"/>
    <property type="match status" value="1"/>
</dbReference>
<name>A0A1G6CAX1_9HYPH</name>
<comment type="subcellular location">
    <subcellularLocation>
        <location evidence="1">Periplasm</location>
    </subcellularLocation>
</comment>
<dbReference type="Pfam" id="PF13416">
    <property type="entry name" value="SBP_bac_8"/>
    <property type="match status" value="1"/>
</dbReference>
<dbReference type="Gene3D" id="3.40.190.10">
    <property type="entry name" value="Periplasmic binding protein-like II"/>
    <property type="match status" value="1"/>
</dbReference>